<dbReference type="Proteomes" id="UP000033995">
    <property type="component" value="Unassembled WGS sequence"/>
</dbReference>
<protein>
    <recommendedName>
        <fullName evidence="3">SpoVT-AbrB domain-containing protein</fullName>
    </recommendedName>
</protein>
<proteinExistence type="predicted"/>
<gene>
    <name evidence="1" type="ORF">UR38_C0016G0007</name>
</gene>
<accession>A0A0F9ZNK6</accession>
<evidence type="ECO:0008006" key="3">
    <source>
        <dbReference type="Google" id="ProtNLM"/>
    </source>
</evidence>
<reference evidence="1 2" key="1">
    <citation type="journal article" date="2015" name="Nature">
        <title>rRNA introns, odd ribosomes, and small enigmatic genomes across a large radiation of phyla.</title>
        <authorList>
            <person name="Brown C.T."/>
            <person name="Hug L.A."/>
            <person name="Thomas B.C."/>
            <person name="Sharon I."/>
            <person name="Castelle C.J."/>
            <person name="Singh A."/>
            <person name="Wilkins M.J."/>
            <person name="Williams K.H."/>
            <person name="Banfield J.F."/>
        </authorList>
    </citation>
    <scope>NUCLEOTIDE SEQUENCE [LARGE SCALE GENOMIC DNA]</scope>
</reference>
<dbReference type="SUPFAM" id="SSF89447">
    <property type="entry name" value="AbrB/MazE/MraZ-like"/>
    <property type="match status" value="1"/>
</dbReference>
<dbReference type="InterPro" id="IPR037914">
    <property type="entry name" value="SpoVT-AbrB_sf"/>
</dbReference>
<sequence>MYTTTLSIKNQITIPKFLLDMLNVKSGIQFLISEKDETLTMRPIKTSLVDELTGSMSVPKNKRGVPFEKVQTIAEYEAAKQIIENSLP</sequence>
<name>A0A0F9ZNK6_9BACT</name>
<evidence type="ECO:0000313" key="1">
    <source>
        <dbReference type="EMBL" id="KKP45843.1"/>
    </source>
</evidence>
<dbReference type="EMBL" id="LBOZ01000016">
    <property type="protein sequence ID" value="KKP45843.1"/>
    <property type="molecule type" value="Genomic_DNA"/>
</dbReference>
<organism evidence="1 2">
    <name type="scientific">Candidatus Woesebacteria bacterium GW2011_GWA2_33_28</name>
    <dbReference type="NCBI Taxonomy" id="1618561"/>
    <lineage>
        <taxon>Bacteria</taxon>
        <taxon>Candidatus Woeseibacteriota</taxon>
    </lineage>
</organism>
<dbReference type="AlphaFoldDB" id="A0A0F9ZNK6"/>
<comment type="caution">
    <text evidence="1">The sequence shown here is derived from an EMBL/GenBank/DDBJ whole genome shotgun (WGS) entry which is preliminary data.</text>
</comment>
<evidence type="ECO:0000313" key="2">
    <source>
        <dbReference type="Proteomes" id="UP000033995"/>
    </source>
</evidence>